<keyword evidence="9" id="KW-0594">Phospholipid biosynthesis</keyword>
<comment type="similarity">
    <text evidence="2 11">Belongs to the CDP-alcohol phosphatidyltransferase class-I family.</text>
</comment>
<dbReference type="PANTHER" id="PTHR14269:SF62">
    <property type="entry name" value="CDP-DIACYLGLYCEROL--GLYCEROL-3-PHOSPHATE 3-PHOSPHATIDYLTRANSFERASE 1, CHLOROPLASTIC"/>
    <property type="match status" value="1"/>
</dbReference>
<name>A0A7S4A8X3_9STRA</name>
<dbReference type="OrthoDB" id="10020554at2759"/>
<evidence type="ECO:0000256" key="6">
    <source>
        <dbReference type="ARBA" id="ARBA00022989"/>
    </source>
</evidence>
<comment type="subcellular location">
    <subcellularLocation>
        <location evidence="1">Membrane</location>
        <topology evidence="1">Multi-pass membrane protein</topology>
    </subcellularLocation>
</comment>
<evidence type="ECO:0000256" key="8">
    <source>
        <dbReference type="ARBA" id="ARBA00023136"/>
    </source>
</evidence>
<dbReference type="Pfam" id="PF01066">
    <property type="entry name" value="CDP-OH_P_transf"/>
    <property type="match status" value="1"/>
</dbReference>
<dbReference type="Proteomes" id="UP000789595">
    <property type="component" value="Unassembled WGS sequence"/>
</dbReference>
<evidence type="ECO:0000313" key="15">
    <source>
        <dbReference type="Proteomes" id="UP000789595"/>
    </source>
</evidence>
<dbReference type="NCBIfam" id="TIGR00560">
    <property type="entry name" value="pgsA"/>
    <property type="match status" value="1"/>
</dbReference>
<keyword evidence="8" id="KW-0472">Membrane</keyword>
<keyword evidence="5" id="KW-0812">Transmembrane</keyword>
<dbReference type="EMBL" id="CAKKNE010000003">
    <property type="protein sequence ID" value="CAH0371232.1"/>
    <property type="molecule type" value="Genomic_DNA"/>
</dbReference>
<dbReference type="GO" id="GO:0016020">
    <property type="term" value="C:membrane"/>
    <property type="evidence" value="ECO:0007669"/>
    <property type="project" value="UniProtKB-SubCell"/>
</dbReference>
<evidence type="ECO:0000256" key="3">
    <source>
        <dbReference type="ARBA" id="ARBA00022516"/>
    </source>
</evidence>
<evidence type="ECO:0000256" key="12">
    <source>
        <dbReference type="SAM" id="SignalP"/>
    </source>
</evidence>
<accession>A0A7S4A8X3</accession>
<sequence>MVRLALCSIAVLVADAFVAPRIRQHHCYYRAVNSETETPGWKRATPNALTALRLGCVPIVFGALRCDASRLACGCFAGASITDAFDGYLARRWRVESRLGAFLDPVADKLLVVTTLVALTASTPGVALPAAVIVAREVAVSALREYCADRGQRDAVAVGGAGKLKTATQMAALLVLTGRLAPRAGLGLLRASAALALYSGALLFAQARPVFAASDGAPG</sequence>
<evidence type="ECO:0000256" key="7">
    <source>
        <dbReference type="ARBA" id="ARBA00023098"/>
    </source>
</evidence>
<gene>
    <name evidence="13" type="ORF">PCAL00307_LOCUS22373</name>
    <name evidence="14" type="ORF">PECAL_3P11630</name>
</gene>
<keyword evidence="15" id="KW-1185">Reference proteome</keyword>
<dbReference type="GO" id="GO:0046474">
    <property type="term" value="P:glycerophospholipid biosynthetic process"/>
    <property type="evidence" value="ECO:0007669"/>
    <property type="project" value="TreeGrafter"/>
</dbReference>
<dbReference type="Gene3D" id="1.20.120.1760">
    <property type="match status" value="1"/>
</dbReference>
<keyword evidence="10" id="KW-1208">Phospholipid metabolism</keyword>
<evidence type="ECO:0000313" key="13">
    <source>
        <dbReference type="EMBL" id="CAE0706922.1"/>
    </source>
</evidence>
<reference evidence="14" key="2">
    <citation type="submission" date="2021-11" db="EMBL/GenBank/DDBJ databases">
        <authorList>
            <consortium name="Genoscope - CEA"/>
            <person name="William W."/>
        </authorList>
    </citation>
    <scope>NUCLEOTIDE SEQUENCE</scope>
</reference>
<evidence type="ECO:0000313" key="14">
    <source>
        <dbReference type="EMBL" id="CAH0371232.1"/>
    </source>
</evidence>
<organism evidence="13">
    <name type="scientific">Pelagomonas calceolata</name>
    <dbReference type="NCBI Taxonomy" id="35677"/>
    <lineage>
        <taxon>Eukaryota</taxon>
        <taxon>Sar</taxon>
        <taxon>Stramenopiles</taxon>
        <taxon>Ochrophyta</taxon>
        <taxon>Pelagophyceae</taxon>
        <taxon>Pelagomonadales</taxon>
        <taxon>Pelagomonadaceae</taxon>
        <taxon>Pelagomonas</taxon>
    </lineage>
</organism>
<dbReference type="InterPro" id="IPR000462">
    <property type="entry name" value="CDP-OH_P_trans"/>
</dbReference>
<evidence type="ECO:0000256" key="9">
    <source>
        <dbReference type="ARBA" id="ARBA00023209"/>
    </source>
</evidence>
<protein>
    <recommendedName>
        <fullName evidence="16">CDP-diacylglycerol--glycerol-3-phosphate 3-phosphatidyltransferase</fullName>
    </recommendedName>
</protein>
<evidence type="ECO:0008006" key="16">
    <source>
        <dbReference type="Google" id="ProtNLM"/>
    </source>
</evidence>
<feature type="chain" id="PRO_5036212310" description="CDP-diacylglycerol--glycerol-3-phosphate 3-phosphatidyltransferase" evidence="12">
    <location>
        <begin position="17"/>
        <end position="219"/>
    </location>
</feature>
<proteinExistence type="inferred from homology"/>
<evidence type="ECO:0000256" key="10">
    <source>
        <dbReference type="ARBA" id="ARBA00023264"/>
    </source>
</evidence>
<dbReference type="PANTHER" id="PTHR14269">
    <property type="entry name" value="CDP-DIACYLGLYCEROL--GLYCEROL-3-PHOSPHATE 3-PHOSPHATIDYLTRANSFERASE-RELATED"/>
    <property type="match status" value="1"/>
</dbReference>
<dbReference type="InterPro" id="IPR048254">
    <property type="entry name" value="CDP_ALCOHOL_P_TRANSF_CS"/>
</dbReference>
<reference evidence="13" key="1">
    <citation type="submission" date="2021-01" db="EMBL/GenBank/DDBJ databases">
        <authorList>
            <person name="Corre E."/>
            <person name="Pelletier E."/>
            <person name="Niang G."/>
            <person name="Scheremetjew M."/>
            <person name="Finn R."/>
            <person name="Kale V."/>
            <person name="Holt S."/>
            <person name="Cochrane G."/>
            <person name="Meng A."/>
            <person name="Brown T."/>
            <person name="Cohen L."/>
        </authorList>
    </citation>
    <scope>NUCLEOTIDE SEQUENCE</scope>
    <source>
        <strain evidence="13">CCMP1756</strain>
    </source>
</reference>
<evidence type="ECO:0000256" key="5">
    <source>
        <dbReference type="ARBA" id="ARBA00022692"/>
    </source>
</evidence>
<keyword evidence="7" id="KW-0443">Lipid metabolism</keyword>
<dbReference type="InterPro" id="IPR050324">
    <property type="entry name" value="CDP-alcohol_PTase-I"/>
</dbReference>
<keyword evidence="4 11" id="KW-0808">Transferase</keyword>
<dbReference type="AlphaFoldDB" id="A0A7S4A8X3"/>
<evidence type="ECO:0000256" key="4">
    <source>
        <dbReference type="ARBA" id="ARBA00022679"/>
    </source>
</evidence>
<evidence type="ECO:0000256" key="1">
    <source>
        <dbReference type="ARBA" id="ARBA00004141"/>
    </source>
</evidence>
<dbReference type="EMBL" id="HBIW01025926">
    <property type="protein sequence ID" value="CAE0706922.1"/>
    <property type="molecule type" value="Transcribed_RNA"/>
</dbReference>
<evidence type="ECO:0000256" key="2">
    <source>
        <dbReference type="ARBA" id="ARBA00010441"/>
    </source>
</evidence>
<evidence type="ECO:0000256" key="11">
    <source>
        <dbReference type="RuleBase" id="RU003750"/>
    </source>
</evidence>
<keyword evidence="3" id="KW-0444">Lipid biosynthesis</keyword>
<dbReference type="InterPro" id="IPR043130">
    <property type="entry name" value="CDP-OH_PTrfase_TM_dom"/>
</dbReference>
<feature type="signal peptide" evidence="12">
    <location>
        <begin position="1"/>
        <end position="16"/>
    </location>
</feature>
<dbReference type="PROSITE" id="PS00379">
    <property type="entry name" value="CDP_ALCOHOL_P_TRANSF"/>
    <property type="match status" value="1"/>
</dbReference>
<keyword evidence="6" id="KW-1133">Transmembrane helix</keyword>
<keyword evidence="12" id="KW-0732">Signal</keyword>
<dbReference type="GO" id="GO:0008444">
    <property type="term" value="F:CDP-diacylglycerol-glycerol-3-phosphate 3-phosphatidyltransferase activity"/>
    <property type="evidence" value="ECO:0007669"/>
    <property type="project" value="InterPro"/>
</dbReference>
<dbReference type="InterPro" id="IPR004570">
    <property type="entry name" value="Phosphatidylglycerol_P_synth"/>
</dbReference>